<gene>
    <name evidence="2" type="ORF">FOL47_008175</name>
</gene>
<proteinExistence type="predicted"/>
<evidence type="ECO:0000313" key="2">
    <source>
        <dbReference type="EMBL" id="KAF4675168.1"/>
    </source>
</evidence>
<feature type="compositionally biased region" description="Basic and acidic residues" evidence="1">
    <location>
        <begin position="210"/>
        <end position="224"/>
    </location>
</feature>
<feature type="compositionally biased region" description="Polar residues" evidence="1">
    <location>
        <begin position="624"/>
        <end position="637"/>
    </location>
</feature>
<feature type="compositionally biased region" description="Polar residues" evidence="1">
    <location>
        <begin position="17"/>
        <end position="29"/>
    </location>
</feature>
<comment type="caution">
    <text evidence="2">The sequence shown here is derived from an EMBL/GenBank/DDBJ whole genome shotgun (WGS) entry which is preliminary data.</text>
</comment>
<feature type="compositionally biased region" description="Basic and acidic residues" evidence="1">
    <location>
        <begin position="164"/>
        <end position="188"/>
    </location>
</feature>
<organism evidence="2 3">
    <name type="scientific">Perkinsus chesapeaki</name>
    <name type="common">Clam parasite</name>
    <name type="synonym">Perkinsus andrewsi</name>
    <dbReference type="NCBI Taxonomy" id="330153"/>
    <lineage>
        <taxon>Eukaryota</taxon>
        <taxon>Sar</taxon>
        <taxon>Alveolata</taxon>
        <taxon>Perkinsozoa</taxon>
        <taxon>Perkinsea</taxon>
        <taxon>Perkinsida</taxon>
        <taxon>Perkinsidae</taxon>
        <taxon>Perkinsus</taxon>
    </lineage>
</organism>
<name>A0A7J6MU96_PERCH</name>
<sequence>MFPSHNRIGPSPVPSWFSDSHSLQGSAAYSGLQPQQITRAPVAVSGASRIISAQGPTTGQGGAALSSLLNPQGGPVCIPFGSDESQSVKEPQNSCLKVSSEVAGRTGSKMSSWASSASSKSELSAPPGPSMEVYISDGSRHAPKIEVSTDDCERSRISEPPSASRDKIEHTPDRESKYSCRGSAELRAENVVNPFKQEPSSVSSGSASSKGREKEEPSANKERGVPVNGAGRAMKASGPASSPEYTPRRSTRRGSAQITADLYSDSKLRRARQAELEQAAERERLEREEREIREAKSRRAELRSSYVLRDSRSMWQRAEEILKSRDHHAARKKEEERKKSKEELEKCTFRYLVERIGLLMGYDRPSLVSDVRRAHLYDTTRDGAASTSRRKSLQSQGKSPGSRENGRQSISQSEEHCWLVVDLAAKQQDLLNELEAVDAWESKRLKHVDLSRASLLAAIQEVEAQRVVEFLQLPSGLKYLRQRVMEAQSYRRSEGSTVNDQKSRRIAQQQVVSDLLQRSQACIARRADLCIEKERSAVSLEADARRLQVMLELVRLEARVLREGLPPPEKVDDLVEEGRDAELLSTYGFDLNLSLNLTGEDSPRSAKGSLAHLSSYGMTRNSTKSVRFSGVKTNQKPENGDVEARCDKVRESALTDSLEKTRAEPLKELQYHDSERRLDHHVESPFTKFRGSPALHAEQVRRDSHRVSSSHPTASPMGSPRQPLAVPGVGATTARQVIPSMTPPPSASAGRPTFITPRSSLPVSLTAPPTPTGMPTRMVNPMPVPQLGLQGFSTFATSSLLQGPQLSPRAEPLHLNGRMSLPSPPPPRVAYDFFRVTRP</sequence>
<feature type="compositionally biased region" description="Low complexity" evidence="1">
    <location>
        <begin position="108"/>
        <end position="125"/>
    </location>
</feature>
<dbReference type="Proteomes" id="UP000591131">
    <property type="component" value="Unassembled WGS sequence"/>
</dbReference>
<dbReference type="AlphaFoldDB" id="A0A7J6MU96"/>
<feature type="region of interest" description="Disordered" evidence="1">
    <location>
        <begin position="624"/>
        <end position="727"/>
    </location>
</feature>
<feature type="region of interest" description="Disordered" evidence="1">
    <location>
        <begin position="1"/>
        <end position="29"/>
    </location>
</feature>
<evidence type="ECO:0000256" key="1">
    <source>
        <dbReference type="SAM" id="MobiDB-lite"/>
    </source>
</evidence>
<protein>
    <submittedName>
        <fullName evidence="2">Uncharacterized protein</fullName>
    </submittedName>
</protein>
<evidence type="ECO:0000313" key="3">
    <source>
        <dbReference type="Proteomes" id="UP000591131"/>
    </source>
</evidence>
<keyword evidence="3" id="KW-1185">Reference proteome</keyword>
<dbReference type="EMBL" id="JAAPAO010000051">
    <property type="protein sequence ID" value="KAF4675168.1"/>
    <property type="molecule type" value="Genomic_DNA"/>
</dbReference>
<feature type="compositionally biased region" description="Basic and acidic residues" evidence="1">
    <location>
        <begin position="264"/>
        <end position="297"/>
    </location>
</feature>
<accession>A0A7J6MU96</accession>
<feature type="region of interest" description="Disordered" evidence="1">
    <location>
        <begin position="380"/>
        <end position="410"/>
    </location>
</feature>
<feature type="compositionally biased region" description="Basic and acidic residues" evidence="1">
    <location>
        <begin position="638"/>
        <end position="683"/>
    </location>
</feature>
<reference evidence="2 3" key="1">
    <citation type="submission" date="2020-04" db="EMBL/GenBank/DDBJ databases">
        <title>Perkinsus chesapeaki whole genome sequence.</title>
        <authorList>
            <person name="Bogema D.R."/>
        </authorList>
    </citation>
    <scope>NUCLEOTIDE SEQUENCE [LARGE SCALE GENOMIC DNA]</scope>
    <source>
        <strain evidence="2">ATCC PRA-425</strain>
    </source>
</reference>
<feature type="compositionally biased region" description="Low complexity" evidence="1">
    <location>
        <begin position="200"/>
        <end position="209"/>
    </location>
</feature>
<feature type="region of interest" description="Disordered" evidence="1">
    <location>
        <begin position="99"/>
        <end position="297"/>
    </location>
</feature>